<dbReference type="SUPFAM" id="SSF56801">
    <property type="entry name" value="Acetyl-CoA synthetase-like"/>
    <property type="match status" value="2"/>
</dbReference>
<comment type="similarity">
    <text evidence="1">Belongs to the DIP2 family.</text>
</comment>
<dbReference type="Gene3D" id="3.30.300.30">
    <property type="match status" value="2"/>
</dbReference>
<dbReference type="InterPro" id="IPR000873">
    <property type="entry name" value="AMP-dep_synth/lig_dom"/>
</dbReference>
<dbReference type="Pfam" id="PF00501">
    <property type="entry name" value="AMP-binding"/>
    <property type="match status" value="2"/>
</dbReference>
<gene>
    <name evidence="4" type="ORF">BpHYR1_017890</name>
</gene>
<dbReference type="OrthoDB" id="69964at2759"/>
<dbReference type="Pfam" id="PF23024">
    <property type="entry name" value="AMP-dom_DIP2-like"/>
    <property type="match status" value="1"/>
</dbReference>
<feature type="domain" description="AMP-dependent synthetase/ligase" evidence="2">
    <location>
        <begin position="131"/>
        <end position="538"/>
    </location>
</feature>
<evidence type="ECO:0000256" key="1">
    <source>
        <dbReference type="ARBA" id="ARBA00007735"/>
    </source>
</evidence>
<organism evidence="4 5">
    <name type="scientific">Brachionus plicatilis</name>
    <name type="common">Marine rotifer</name>
    <name type="synonym">Brachionus muelleri</name>
    <dbReference type="NCBI Taxonomy" id="10195"/>
    <lineage>
        <taxon>Eukaryota</taxon>
        <taxon>Metazoa</taxon>
        <taxon>Spiralia</taxon>
        <taxon>Gnathifera</taxon>
        <taxon>Rotifera</taxon>
        <taxon>Eurotatoria</taxon>
        <taxon>Monogononta</taxon>
        <taxon>Pseudotrocha</taxon>
        <taxon>Ploima</taxon>
        <taxon>Brachionidae</taxon>
        <taxon>Brachionus</taxon>
    </lineage>
</organism>
<feature type="domain" description="AMP-dependent synthetase/ligase" evidence="2">
    <location>
        <begin position="788"/>
        <end position="1191"/>
    </location>
</feature>
<dbReference type="EMBL" id="REGN01000654">
    <property type="protein sequence ID" value="RNA40283.1"/>
    <property type="molecule type" value="Genomic_DNA"/>
</dbReference>
<proteinExistence type="inferred from homology"/>
<evidence type="ECO:0000313" key="5">
    <source>
        <dbReference type="Proteomes" id="UP000276133"/>
    </source>
</evidence>
<protein>
    <submittedName>
        <fullName evidence="4">Disco-interacting 2-like protein</fullName>
    </submittedName>
</protein>
<dbReference type="Proteomes" id="UP000276133">
    <property type="component" value="Unassembled WGS sequence"/>
</dbReference>
<dbReference type="Gene3D" id="3.40.50.12780">
    <property type="entry name" value="N-terminal domain of ligase-like"/>
    <property type="match status" value="2"/>
</dbReference>
<keyword evidence="5" id="KW-1185">Reference proteome</keyword>
<evidence type="ECO:0000259" key="3">
    <source>
        <dbReference type="Pfam" id="PF23024"/>
    </source>
</evidence>
<dbReference type="InterPro" id="IPR042099">
    <property type="entry name" value="ANL_N_sf"/>
</dbReference>
<accession>A0A3M7SWW5</accession>
<dbReference type="CDD" id="cd05905">
    <property type="entry name" value="Dip2"/>
    <property type="match status" value="1"/>
</dbReference>
<reference evidence="4 5" key="1">
    <citation type="journal article" date="2018" name="Sci. Rep.">
        <title>Genomic signatures of local adaptation to the degree of environmental predictability in rotifers.</title>
        <authorList>
            <person name="Franch-Gras L."/>
            <person name="Hahn C."/>
            <person name="Garcia-Roger E.M."/>
            <person name="Carmona M.J."/>
            <person name="Serra M."/>
            <person name="Gomez A."/>
        </authorList>
    </citation>
    <scope>NUCLEOTIDE SEQUENCE [LARGE SCALE GENOMIC DNA]</scope>
    <source>
        <strain evidence="4">HYR1</strain>
    </source>
</reference>
<dbReference type="InterPro" id="IPR037337">
    <property type="entry name" value="Dip2-like_dom"/>
</dbReference>
<dbReference type="PANTHER" id="PTHR22754">
    <property type="entry name" value="DISCO-INTERACTING PROTEIN 2 DIP2 -RELATED"/>
    <property type="match status" value="1"/>
</dbReference>
<feature type="domain" description="AMP-binding enzyme C-terminal" evidence="3">
    <location>
        <begin position="1200"/>
        <end position="1299"/>
    </location>
</feature>
<dbReference type="PANTHER" id="PTHR22754:SF32">
    <property type="entry name" value="DISCO-INTERACTING PROTEIN 2"/>
    <property type="match status" value="1"/>
</dbReference>
<comment type="caution">
    <text evidence="4">The sequence shown here is derived from an EMBL/GenBank/DDBJ whole genome shotgun (WGS) entry which is preliminary data.</text>
</comment>
<dbReference type="STRING" id="10195.A0A3M7SWW5"/>
<dbReference type="InterPro" id="IPR045851">
    <property type="entry name" value="AMP-bd_C_sf"/>
</dbReference>
<evidence type="ECO:0000313" key="4">
    <source>
        <dbReference type="EMBL" id="RNA40283.1"/>
    </source>
</evidence>
<sequence>MSLNESLIHPTLICSPTLQAKIHLNKKYNRQKDYYTLTGRNQQQSRLFSKYYVQRVGTFLTQYKIRENFKFLQMISVPPLDPAVPKPEGGISVPACGEPLVVPSSFPQSLEAAIHKFANASSKAVCLSVIDQHGKSINSITFVKLLSRAQKIAYHLLNKLSSTHEDIHLKQGDRVALVFPNNDPVGFVVSFCACVLAGLVAIPIDVPLARRDAGSQSLGFLLGQVGATLVLTSELCFKALPKNSNNEMIEFKGWPRMSWIVIENLTKSPPKDWSPPNRIPNEAIAYIEYSSLKDGSVTGVSVTREQMLAHCQTLNVTCQYTEGEYVVCVLDYKREFGFWHGIHSAIFNGMHTVYIPYSVMKINPGIWLSTISKYRASVALVKSRDMHWGLMAHREQKDISLDSLRLLLVADGANPWSLSSCDTFLDVFQSKGLRAEAICPSAGSSETLTLSIRRPDRNGPQSSGRGVLSMSGLSYGVVRVDQENSLTSLTLQDVGQVMPGTVVCVVKVNSSNIHPTLCHTDEAGEICISSKSTANAYYGLQGLTNTMFKVSPHGSDNLPIGNREFVRSGLIGFLGPGGLLFVCGSKEGLIEVSGRRHNTDDVIATVLAVEPMKFIYRGRIAVFSVKVLKDERIIIVAEQRPDSTEEELKKQTNIKKLTSSLSFLSSTASLAKKKPYKSNQDLNAENVTLVSPNTLPKTPLGGIHIPETRTRFLDGSLHPTNILMCPHTCVLNLPKPREHHPEREVGPSAVLAGSIVQGRRLAEAKGRDLFDDESDTAKKYQFLGDILRWRAATNPDHVLYTVINAKGQEIQKLTCSQLHKKAEKIASLLSEKAQLNSGDHTALIFPPGVDLIAAFYACLYIGAIPVPIRPPHVQNVQTTLPTIKMIIEMAKIKAVLTQNTLIKLFKSKDANSVIDSRLWPVLLDIEENTKKKLSAYHRPSDGDKLCFLDFSVSTTGMLAGIKISHGSSTALCRAIKLSCELYPSREVVLCLDPYSGLGFVLWCLNSVYSGHHSILVPPVEVEVNPCIWLATVSNYKVRDTFCSYSVMELCTKGLRSSVIDLKSHGINLSCVRTCAIVAEERPRIQLTSSFVKLFQSLGLPARSVSTTFGCRANIAVCLQGASDPDPMPIYVDQRALRNDRVTIVEKGSPHSLCLLESGKLLPGVKVVIANPETKGQCADSHLGEIWVQSPHCSNVGSLDETMMIRGMRYHPIDIETTVLRCHKKICECACFTWTNLLVVVVELDGSENEALDLVPLVTNSVLEDHYLIVGVVVVVDPGVVPINSRGEKQRMHLRDGFLSDLLDPIYVAYNM</sequence>
<evidence type="ECO:0000259" key="2">
    <source>
        <dbReference type="Pfam" id="PF00501"/>
    </source>
</evidence>
<name>A0A3M7SWW5_BRAPC</name>
<dbReference type="FunFam" id="3.30.300.30:FF:000001">
    <property type="entry name" value="DIP2 disco-interacting protein 2 homolog C"/>
    <property type="match status" value="1"/>
</dbReference>
<dbReference type="InterPro" id="IPR025110">
    <property type="entry name" value="AMP-bd_C"/>
</dbReference>